<dbReference type="Proteomes" id="UP000828390">
    <property type="component" value="Unassembled WGS sequence"/>
</dbReference>
<evidence type="ECO:0000256" key="1">
    <source>
        <dbReference type="SAM" id="MobiDB-lite"/>
    </source>
</evidence>
<evidence type="ECO:0000313" key="2">
    <source>
        <dbReference type="EMBL" id="KAH3870401.1"/>
    </source>
</evidence>
<feature type="region of interest" description="Disordered" evidence="1">
    <location>
        <begin position="1"/>
        <end position="32"/>
    </location>
</feature>
<comment type="caution">
    <text evidence="2">The sequence shown here is derived from an EMBL/GenBank/DDBJ whole genome shotgun (WGS) entry which is preliminary data.</text>
</comment>
<organism evidence="2 3">
    <name type="scientific">Dreissena polymorpha</name>
    <name type="common">Zebra mussel</name>
    <name type="synonym">Mytilus polymorpha</name>
    <dbReference type="NCBI Taxonomy" id="45954"/>
    <lineage>
        <taxon>Eukaryota</taxon>
        <taxon>Metazoa</taxon>
        <taxon>Spiralia</taxon>
        <taxon>Lophotrochozoa</taxon>
        <taxon>Mollusca</taxon>
        <taxon>Bivalvia</taxon>
        <taxon>Autobranchia</taxon>
        <taxon>Heteroconchia</taxon>
        <taxon>Euheterodonta</taxon>
        <taxon>Imparidentia</taxon>
        <taxon>Neoheterodontei</taxon>
        <taxon>Myida</taxon>
        <taxon>Dreissenoidea</taxon>
        <taxon>Dreissenidae</taxon>
        <taxon>Dreissena</taxon>
    </lineage>
</organism>
<keyword evidence="3" id="KW-1185">Reference proteome</keyword>
<evidence type="ECO:0000313" key="3">
    <source>
        <dbReference type="Proteomes" id="UP000828390"/>
    </source>
</evidence>
<name>A0A9D4M8M2_DREPO</name>
<feature type="region of interest" description="Disordered" evidence="1">
    <location>
        <begin position="61"/>
        <end position="105"/>
    </location>
</feature>
<reference evidence="2" key="2">
    <citation type="submission" date="2020-11" db="EMBL/GenBank/DDBJ databases">
        <authorList>
            <person name="McCartney M.A."/>
            <person name="Auch B."/>
            <person name="Kono T."/>
            <person name="Mallez S."/>
            <person name="Becker A."/>
            <person name="Gohl D.M."/>
            <person name="Silverstein K.A.T."/>
            <person name="Koren S."/>
            <person name="Bechman K.B."/>
            <person name="Herman A."/>
            <person name="Abrahante J.E."/>
            <person name="Garbe J."/>
        </authorList>
    </citation>
    <scope>NUCLEOTIDE SEQUENCE</scope>
    <source>
        <strain evidence="2">Duluth1</strain>
        <tissue evidence="2">Whole animal</tissue>
    </source>
</reference>
<gene>
    <name evidence="2" type="ORF">DPMN_033587</name>
</gene>
<protein>
    <submittedName>
        <fullName evidence="2">Uncharacterized protein</fullName>
    </submittedName>
</protein>
<proteinExistence type="predicted"/>
<dbReference type="EMBL" id="JAIWYP010000002">
    <property type="protein sequence ID" value="KAH3870401.1"/>
    <property type="molecule type" value="Genomic_DNA"/>
</dbReference>
<sequence>MSAFTRFGQSQFDSVSSSMASTPAFPLTSSDGLSAASREQAVFHSIEDDETLVKERVIHKPTADVNRPMDTPDSVISSSSNRFILPSNGRPGTYVNAGGIQQVPD</sequence>
<reference evidence="2" key="1">
    <citation type="journal article" date="2019" name="bioRxiv">
        <title>The Genome of the Zebra Mussel, Dreissena polymorpha: A Resource for Invasive Species Research.</title>
        <authorList>
            <person name="McCartney M.A."/>
            <person name="Auch B."/>
            <person name="Kono T."/>
            <person name="Mallez S."/>
            <person name="Zhang Y."/>
            <person name="Obille A."/>
            <person name="Becker A."/>
            <person name="Abrahante J.E."/>
            <person name="Garbe J."/>
            <person name="Badalamenti J.P."/>
            <person name="Herman A."/>
            <person name="Mangelson H."/>
            <person name="Liachko I."/>
            <person name="Sullivan S."/>
            <person name="Sone E.D."/>
            <person name="Koren S."/>
            <person name="Silverstein K.A.T."/>
            <person name="Beckman K.B."/>
            <person name="Gohl D.M."/>
        </authorList>
    </citation>
    <scope>NUCLEOTIDE SEQUENCE</scope>
    <source>
        <strain evidence="2">Duluth1</strain>
        <tissue evidence="2">Whole animal</tissue>
    </source>
</reference>
<dbReference type="AlphaFoldDB" id="A0A9D4M8M2"/>
<feature type="compositionally biased region" description="Polar residues" evidence="1">
    <location>
        <begin position="7"/>
        <end position="32"/>
    </location>
</feature>
<accession>A0A9D4M8M2</accession>